<feature type="domain" description="PXA" evidence="3">
    <location>
        <begin position="173"/>
        <end position="353"/>
    </location>
</feature>
<feature type="compositionally biased region" description="Polar residues" evidence="2">
    <location>
        <begin position="488"/>
        <end position="506"/>
    </location>
</feature>
<feature type="region of interest" description="Disordered" evidence="2">
    <location>
        <begin position="429"/>
        <end position="449"/>
    </location>
</feature>
<dbReference type="PANTHER" id="PTHR22775">
    <property type="entry name" value="SORTING NEXIN"/>
    <property type="match status" value="1"/>
</dbReference>
<evidence type="ECO:0000259" key="3">
    <source>
        <dbReference type="PROSITE" id="PS51207"/>
    </source>
</evidence>
<keyword evidence="5" id="KW-1185">Reference proteome</keyword>
<dbReference type="SUPFAM" id="SSF64268">
    <property type="entry name" value="PX domain"/>
    <property type="match status" value="1"/>
</dbReference>
<dbReference type="FunFam" id="3.30.1520.10:FF:000065">
    <property type="entry name" value="PX domain protein (AFU_orthologue AFUA_2G07450)"/>
    <property type="match status" value="1"/>
</dbReference>
<evidence type="ECO:0000256" key="1">
    <source>
        <dbReference type="ARBA" id="ARBA00010883"/>
    </source>
</evidence>
<protein>
    <recommendedName>
        <fullName evidence="3">PXA domain-containing protein</fullName>
    </recommendedName>
</protein>
<evidence type="ECO:0000313" key="4">
    <source>
        <dbReference type="EMBL" id="KAF2101965.1"/>
    </source>
</evidence>
<feature type="region of interest" description="Disordered" evidence="2">
    <location>
        <begin position="1"/>
        <end position="46"/>
    </location>
</feature>
<dbReference type="Pfam" id="PF08628">
    <property type="entry name" value="Nexin_C"/>
    <property type="match status" value="1"/>
</dbReference>
<feature type="compositionally biased region" description="Polar residues" evidence="2">
    <location>
        <begin position="10"/>
        <end position="19"/>
    </location>
</feature>
<feature type="compositionally biased region" description="Polar residues" evidence="2">
    <location>
        <begin position="761"/>
        <end position="791"/>
    </location>
</feature>
<reference evidence="4" key="1">
    <citation type="journal article" date="2020" name="Stud. Mycol.">
        <title>101 Dothideomycetes genomes: a test case for predicting lifestyles and emergence of pathogens.</title>
        <authorList>
            <person name="Haridas S."/>
            <person name="Albert R."/>
            <person name="Binder M."/>
            <person name="Bloem J."/>
            <person name="Labutti K."/>
            <person name="Salamov A."/>
            <person name="Andreopoulos B."/>
            <person name="Baker S."/>
            <person name="Barry K."/>
            <person name="Bills G."/>
            <person name="Bluhm B."/>
            <person name="Cannon C."/>
            <person name="Castanera R."/>
            <person name="Culley D."/>
            <person name="Daum C."/>
            <person name="Ezra D."/>
            <person name="Gonzalez J."/>
            <person name="Henrissat B."/>
            <person name="Kuo A."/>
            <person name="Liang C."/>
            <person name="Lipzen A."/>
            <person name="Lutzoni F."/>
            <person name="Magnuson J."/>
            <person name="Mondo S."/>
            <person name="Nolan M."/>
            <person name="Ohm R."/>
            <person name="Pangilinan J."/>
            <person name="Park H.-J."/>
            <person name="Ramirez L."/>
            <person name="Alfaro M."/>
            <person name="Sun H."/>
            <person name="Tritt A."/>
            <person name="Yoshinaga Y."/>
            <person name="Zwiers L.-H."/>
            <person name="Turgeon B."/>
            <person name="Goodwin S."/>
            <person name="Spatafora J."/>
            <person name="Crous P."/>
            <person name="Grigoriev I."/>
        </authorList>
    </citation>
    <scope>NUCLEOTIDE SEQUENCE</scope>
    <source>
        <strain evidence="4">CBS 133067</strain>
    </source>
</reference>
<evidence type="ECO:0000313" key="5">
    <source>
        <dbReference type="Proteomes" id="UP000799772"/>
    </source>
</evidence>
<comment type="caution">
    <text evidence="4">The sequence shown here is derived from an EMBL/GenBank/DDBJ whole genome shotgun (WGS) entry which is preliminary data.</text>
</comment>
<dbReference type="PROSITE" id="PS51207">
    <property type="entry name" value="PXA"/>
    <property type="match status" value="1"/>
</dbReference>
<dbReference type="InterPro" id="IPR036871">
    <property type="entry name" value="PX_dom_sf"/>
</dbReference>
<dbReference type="Gene3D" id="3.30.1520.10">
    <property type="entry name" value="Phox-like domain"/>
    <property type="match status" value="1"/>
</dbReference>
<feature type="compositionally biased region" description="Low complexity" evidence="2">
    <location>
        <begin position="735"/>
        <end position="750"/>
    </location>
</feature>
<dbReference type="AlphaFoldDB" id="A0A9P4M9C3"/>
<feature type="region of interest" description="Disordered" evidence="2">
    <location>
        <begin position="478"/>
        <end position="564"/>
    </location>
</feature>
<organism evidence="4 5">
    <name type="scientific">Rhizodiscina lignyota</name>
    <dbReference type="NCBI Taxonomy" id="1504668"/>
    <lineage>
        <taxon>Eukaryota</taxon>
        <taxon>Fungi</taxon>
        <taxon>Dikarya</taxon>
        <taxon>Ascomycota</taxon>
        <taxon>Pezizomycotina</taxon>
        <taxon>Dothideomycetes</taxon>
        <taxon>Pleosporomycetidae</taxon>
        <taxon>Aulographales</taxon>
        <taxon>Rhizodiscinaceae</taxon>
        <taxon>Rhizodiscina</taxon>
    </lineage>
</organism>
<dbReference type="EMBL" id="ML978123">
    <property type="protein sequence ID" value="KAF2101965.1"/>
    <property type="molecule type" value="Genomic_DNA"/>
</dbReference>
<dbReference type="PANTHER" id="PTHR22775:SF47">
    <property type="entry name" value="MEIOTICALLY UP-REGULATED GENE 122 PROTEIN"/>
    <property type="match status" value="1"/>
</dbReference>
<comment type="similarity">
    <text evidence="1">Belongs to the sorting nexin family.</text>
</comment>
<dbReference type="CDD" id="cd06093">
    <property type="entry name" value="PX_domain"/>
    <property type="match status" value="1"/>
</dbReference>
<dbReference type="InterPro" id="IPR003114">
    <property type="entry name" value="Phox_assoc"/>
</dbReference>
<dbReference type="OrthoDB" id="41200at2759"/>
<dbReference type="Pfam" id="PF02194">
    <property type="entry name" value="PXA"/>
    <property type="match status" value="1"/>
</dbReference>
<feature type="compositionally biased region" description="Basic and acidic residues" evidence="2">
    <location>
        <begin position="20"/>
        <end position="30"/>
    </location>
</feature>
<dbReference type="GO" id="GO:0035091">
    <property type="term" value="F:phosphatidylinositol binding"/>
    <property type="evidence" value="ECO:0007669"/>
    <property type="project" value="InterPro"/>
</dbReference>
<dbReference type="Proteomes" id="UP000799772">
    <property type="component" value="Unassembled WGS sequence"/>
</dbReference>
<dbReference type="SMART" id="SM00313">
    <property type="entry name" value="PXA"/>
    <property type="match status" value="1"/>
</dbReference>
<name>A0A9P4M9C3_9PEZI</name>
<proteinExistence type="inferred from homology"/>
<feature type="compositionally biased region" description="Low complexity" evidence="2">
    <location>
        <begin position="888"/>
        <end position="904"/>
    </location>
</feature>
<sequence length="1089" mass="117963">MEQHEGENETPATSAPQVESDTKPPKTEKPSEDEEPHAVPSTVQSAQISLQQITDRALRFLSTASNETIGACLVGLGAGTYMVLGRVGLVLIGVVGGVVLHATWEGGSSGSANETSKTVEEKRRKEVGLDVIHRILSWRSQKETEKDDLEDATPVKVDAFSLAEEDLQYSKFKPETADALRQITDAVIRDYVRFWYSPILPEEPEFPATCRQTLTSFILSISNNLSRKRPADTFVNFVMNTSSITTVFLSELSTALSASPNVAPADAIRTYVEFKSDSNLANILDMKQQRKKLSLVAEDILQTYLEPKTYNCNPAHVFLRQILANTVIDNTIELCSKPEWINGWIVYLLEDGEPELLKEVDAGLEGPTGNAVKNVEKQIAVDEASTDTLPELSPADVNHRRVVSRGQEAFDDAMREAARLTRLMQEEDARLAQKQTTTNQDVEETRQSSIEDNAALAAAGAVGMIDAGPMVSTASITSVQDDHDHSENTTQGIVTPTSSQSERNQGSEGGSDRGHSTESQQVDPAAPSTPSENAPSSGFTSFDQIIPPTPPTALVDNPDGLRQERDPLTLYKSTISIFDDSVPGDRTAIKSKPTAEYLIQIEPASSQHSGWMIAKKYADIEHLHETIRRISAISGAGFEKIHATVPGWKGRTKAQFREDLERYLSDAVRSRQLAESDATRRFFDKDQNLTKTPSGKGGINSAFETMGKGMKDVAGGGKALIGGVAGVFGGIGPKRTSTSSSNPTSVTRSNAGSPAPHNRSESILSAISKTRQSTDSLRKTISNADSNQASSPIERRLSITPEPDPPSKARPASPTRSSIQLQPSPPNSKPSSIRGSVEMSAAHGGDQFIQLPPPPSEIQDDYNTTSDVTASVSTNTDPLKRRPESIFSASTAADPSDDASVSESKSPISAPQLPPRPPKPSKEYPPLTEQETTVAIELLFAVITELYTLSSAWSLRRTLLTAAKTFLLRPGNPQLESIRQLLQSTVLDANTSDAGIAAQLRKLRENSLPTQAELATWPKEPTEEQKEELRIKARKLLVERGMPVALTSVMGQAASGEAVGKVFDCLQVKEVARGLMFGLMLQGIRAVVQ</sequence>
<feature type="region of interest" description="Disordered" evidence="2">
    <location>
        <begin position="733"/>
        <end position="928"/>
    </location>
</feature>
<gene>
    <name evidence="4" type="ORF">NA57DRAFT_64606</name>
</gene>
<feature type="compositionally biased region" description="Polar residues" evidence="2">
    <location>
        <begin position="861"/>
        <end position="877"/>
    </location>
</feature>
<feature type="compositionally biased region" description="Polar residues" evidence="2">
    <location>
        <begin position="517"/>
        <end position="543"/>
    </location>
</feature>
<feature type="region of interest" description="Disordered" evidence="2">
    <location>
        <begin position="684"/>
        <end position="703"/>
    </location>
</feature>
<accession>A0A9P4M9C3</accession>
<dbReference type="InterPro" id="IPR013937">
    <property type="entry name" value="Sorting_nexin_C"/>
</dbReference>
<evidence type="ECO:0000256" key="2">
    <source>
        <dbReference type="SAM" id="MobiDB-lite"/>
    </source>
</evidence>